<accession>A0ABW8YK81</accession>
<feature type="domain" description="HTH merR-type" evidence="1">
    <location>
        <begin position="13"/>
        <end position="84"/>
    </location>
</feature>
<dbReference type="Proteomes" id="UP001629244">
    <property type="component" value="Unassembled WGS sequence"/>
</dbReference>
<dbReference type="SUPFAM" id="SSF46955">
    <property type="entry name" value="Putative DNA-binding domain"/>
    <property type="match status" value="1"/>
</dbReference>
<keyword evidence="3" id="KW-1185">Reference proteome</keyword>
<organism evidence="2 3">
    <name type="scientific">Sphingomonas plantiphila</name>
    <dbReference type="NCBI Taxonomy" id="3163295"/>
    <lineage>
        <taxon>Bacteria</taxon>
        <taxon>Pseudomonadati</taxon>
        <taxon>Pseudomonadota</taxon>
        <taxon>Alphaproteobacteria</taxon>
        <taxon>Sphingomonadales</taxon>
        <taxon>Sphingomonadaceae</taxon>
        <taxon>Sphingomonas</taxon>
    </lineage>
</organism>
<reference evidence="2 3" key="1">
    <citation type="submission" date="2024-06" db="EMBL/GenBank/DDBJ databases">
        <authorList>
            <person name="Kaempfer P."/>
            <person name="Viver T."/>
        </authorList>
    </citation>
    <scope>NUCLEOTIDE SEQUENCE [LARGE SCALE GENOMIC DNA]</scope>
    <source>
        <strain evidence="2 3">ST-64</strain>
    </source>
</reference>
<dbReference type="Gene3D" id="1.10.1660.10">
    <property type="match status" value="1"/>
</dbReference>
<gene>
    <name evidence="2" type="ORF">ABS767_05805</name>
</gene>
<dbReference type="InterPro" id="IPR009061">
    <property type="entry name" value="DNA-bd_dom_put_sf"/>
</dbReference>
<protein>
    <submittedName>
        <fullName evidence="2">MerR family transcriptional regulator</fullName>
    </submittedName>
</protein>
<evidence type="ECO:0000313" key="3">
    <source>
        <dbReference type="Proteomes" id="UP001629244"/>
    </source>
</evidence>
<dbReference type="Pfam" id="PF13411">
    <property type="entry name" value="MerR_1"/>
    <property type="match status" value="1"/>
</dbReference>
<evidence type="ECO:0000313" key="2">
    <source>
        <dbReference type="EMBL" id="MFL9840473.1"/>
    </source>
</evidence>
<dbReference type="EMBL" id="JBELQC010000001">
    <property type="protein sequence ID" value="MFL9840473.1"/>
    <property type="molecule type" value="Genomic_DNA"/>
</dbReference>
<evidence type="ECO:0000259" key="1">
    <source>
        <dbReference type="SMART" id="SM00422"/>
    </source>
</evidence>
<comment type="caution">
    <text evidence="2">The sequence shown here is derived from an EMBL/GenBank/DDBJ whole genome shotgun (WGS) entry which is preliminary data.</text>
</comment>
<proteinExistence type="predicted"/>
<dbReference type="RefSeq" id="WP_408077409.1">
    <property type="nucleotide sequence ID" value="NZ_JBELQC010000001.1"/>
</dbReference>
<sequence>MNVPAPKKMLNAFSPTEAARITGLSVHMLNYLARHTYLKPAYGSAGRGSVRYYSYRDLIIARIIARLLAAGLEISRLKKGIASLVRDPNLSTGDAQKDLRLLATDGSALFFVERDGGLRDLTKDGQLAFAFVLDVGIARDEVVAQMSDEELRYFNLEKRRLQKAA</sequence>
<dbReference type="SMART" id="SM00422">
    <property type="entry name" value="HTH_MERR"/>
    <property type="match status" value="1"/>
</dbReference>
<name>A0ABW8YK81_9SPHN</name>
<dbReference type="InterPro" id="IPR000551">
    <property type="entry name" value="MerR-type_HTH_dom"/>
</dbReference>